<feature type="transmembrane region" description="Helical" evidence="1">
    <location>
        <begin position="21"/>
        <end position="45"/>
    </location>
</feature>
<gene>
    <name evidence="3" type="ORF">SAMN05216559_1122</name>
</gene>
<evidence type="ECO:0000259" key="2">
    <source>
        <dbReference type="PROSITE" id="PS50093"/>
    </source>
</evidence>
<dbReference type="InterPro" id="IPR035986">
    <property type="entry name" value="PKD_dom_sf"/>
</dbReference>
<dbReference type="Gene3D" id="2.60.40.10">
    <property type="entry name" value="Immunoglobulins"/>
    <property type="match status" value="1"/>
</dbReference>
<keyword evidence="1" id="KW-0812">Transmembrane</keyword>
<evidence type="ECO:0000313" key="3">
    <source>
        <dbReference type="EMBL" id="SFR92656.1"/>
    </source>
</evidence>
<dbReference type="InterPro" id="IPR012859">
    <property type="entry name" value="Pilin_N_archaeal"/>
</dbReference>
<dbReference type="OrthoDB" id="275398at2157"/>
<proteinExistence type="predicted"/>
<organism evidence="3 4">
    <name type="scientific">Halomicrobium zhouii</name>
    <dbReference type="NCBI Taxonomy" id="767519"/>
    <lineage>
        <taxon>Archaea</taxon>
        <taxon>Methanobacteriati</taxon>
        <taxon>Methanobacteriota</taxon>
        <taxon>Stenosarchaea group</taxon>
        <taxon>Halobacteria</taxon>
        <taxon>Halobacteriales</taxon>
        <taxon>Haloarculaceae</taxon>
        <taxon>Halomicrobium</taxon>
    </lineage>
</organism>
<dbReference type="InterPro" id="IPR022409">
    <property type="entry name" value="PKD/Chitinase_dom"/>
</dbReference>
<name>A0A1I6KN63_9EURY</name>
<dbReference type="AlphaFoldDB" id="A0A1I6KN63"/>
<feature type="domain" description="PKD" evidence="2">
    <location>
        <begin position="158"/>
        <end position="242"/>
    </location>
</feature>
<dbReference type="Pfam" id="PF07790">
    <property type="entry name" value="Pilin_N"/>
    <property type="match status" value="1"/>
</dbReference>
<dbReference type="CDD" id="cd00146">
    <property type="entry name" value="PKD"/>
    <property type="match status" value="1"/>
</dbReference>
<dbReference type="SMART" id="SM00089">
    <property type="entry name" value="PKD"/>
    <property type="match status" value="1"/>
</dbReference>
<accession>A0A1I6KN63</accession>
<keyword evidence="1" id="KW-1133">Transmembrane helix</keyword>
<dbReference type="Pfam" id="PF18911">
    <property type="entry name" value="PKD_4"/>
    <property type="match status" value="1"/>
</dbReference>
<dbReference type="STRING" id="767519.SAMN05216559_1122"/>
<dbReference type="EMBL" id="FOZK01000001">
    <property type="protein sequence ID" value="SFR92656.1"/>
    <property type="molecule type" value="Genomic_DNA"/>
</dbReference>
<protein>
    <recommendedName>
        <fullName evidence="2">PKD domain-containing protein</fullName>
    </recommendedName>
</protein>
<dbReference type="RefSeq" id="WP_089814663.1">
    <property type="nucleotide sequence ID" value="NZ_FOZK01000001.1"/>
</dbReference>
<evidence type="ECO:0000256" key="1">
    <source>
        <dbReference type="SAM" id="Phobius"/>
    </source>
</evidence>
<keyword evidence="4" id="KW-1185">Reference proteome</keyword>
<sequence length="462" mass="47380">MTSLSSSPGRESQSGSRAQSSTVGIVLLTAVVVVSVGAGSVLYLGSSGISETASPLVDADVELTPSAVVVTHAGGDPLAMPDLTVVVRADGSSNRHSIDPAAVDGDGDDRFEPAEVWRTGHGLVERTEVVVLVVDSSANAVLVREHATVPRGSTNRAPFASLSVAPGAPESDASAVFDASASVDDEGIVEYRWDWDADGTVDETTTDPRVTHAFPGRDDYAVTLTVVDAEGATDSVTRTVAVGAAVELGDVALSDGGEGDGLVAPGDEVTVTADVAEAGPGVDSVTADAGAFDAGTVPLSDGDDDGTYEGSFTVGDSPAEGDQAVAVTATDDAGNADSATTDPLTVDATAPSIETFAVSDQSEGGFYWIYWEYVESFRVQWTVTDDRLVETTVWVNRSGTVQQSYDGASGDETYENVRAYQGSGRDHTMTVVATDAAGNRACRTVTDTADGTDPPPSAYDSC</sequence>
<dbReference type="PROSITE" id="PS50093">
    <property type="entry name" value="PKD"/>
    <property type="match status" value="1"/>
</dbReference>
<reference evidence="3 4" key="1">
    <citation type="submission" date="2016-10" db="EMBL/GenBank/DDBJ databases">
        <authorList>
            <person name="de Groot N.N."/>
        </authorList>
    </citation>
    <scope>NUCLEOTIDE SEQUENCE [LARGE SCALE GENOMIC DNA]</scope>
    <source>
        <strain evidence="3 4">CGMCC 1.10457</strain>
    </source>
</reference>
<dbReference type="InterPro" id="IPR000601">
    <property type="entry name" value="PKD_dom"/>
</dbReference>
<dbReference type="SUPFAM" id="SSF49299">
    <property type="entry name" value="PKD domain"/>
    <property type="match status" value="1"/>
</dbReference>
<keyword evidence="1" id="KW-0472">Membrane</keyword>
<dbReference type="Proteomes" id="UP000199062">
    <property type="component" value="Unassembled WGS sequence"/>
</dbReference>
<dbReference type="InterPro" id="IPR013783">
    <property type="entry name" value="Ig-like_fold"/>
</dbReference>
<evidence type="ECO:0000313" key="4">
    <source>
        <dbReference type="Proteomes" id="UP000199062"/>
    </source>
</evidence>